<feature type="compositionally biased region" description="Basic and acidic residues" evidence="1">
    <location>
        <begin position="1"/>
        <end position="11"/>
    </location>
</feature>
<protein>
    <submittedName>
        <fullName evidence="2">Uncharacterized protein</fullName>
    </submittedName>
</protein>
<organism evidence="2 3">
    <name type="scientific">Planktothrix tepida PCC 9214</name>
    <dbReference type="NCBI Taxonomy" id="671072"/>
    <lineage>
        <taxon>Bacteria</taxon>
        <taxon>Bacillati</taxon>
        <taxon>Cyanobacteriota</taxon>
        <taxon>Cyanophyceae</taxon>
        <taxon>Oscillatoriophycideae</taxon>
        <taxon>Oscillatoriales</taxon>
        <taxon>Microcoleaceae</taxon>
        <taxon>Planktothrix</taxon>
    </lineage>
</organism>
<dbReference type="STRING" id="671072.PL9214290041"/>
<keyword evidence="3" id="KW-1185">Reference proteome</keyword>
<name>A0A1J1LCP9_9CYAN</name>
<dbReference type="AlphaFoldDB" id="A0A1J1LCP9"/>
<evidence type="ECO:0000256" key="1">
    <source>
        <dbReference type="SAM" id="MobiDB-lite"/>
    </source>
</evidence>
<sequence>MLKNLEPKPNQDESDDPPTKPGVGFVVAVQYRDSLCEGIRNGEHIYVGWLTLG</sequence>
<dbReference type="Proteomes" id="UP000184315">
    <property type="component" value="Unassembled WGS sequence"/>
</dbReference>
<gene>
    <name evidence="2" type="ORF">PL9214290041</name>
</gene>
<evidence type="ECO:0000313" key="3">
    <source>
        <dbReference type="Proteomes" id="UP000184315"/>
    </source>
</evidence>
<dbReference type="EMBL" id="CZDF01000132">
    <property type="protein sequence ID" value="CUR30451.1"/>
    <property type="molecule type" value="Genomic_DNA"/>
</dbReference>
<feature type="region of interest" description="Disordered" evidence="1">
    <location>
        <begin position="1"/>
        <end position="22"/>
    </location>
</feature>
<reference evidence="3" key="1">
    <citation type="submission" date="2015-10" db="EMBL/GenBank/DDBJ databases">
        <authorList>
            <person name="Regsiter A."/>
            <person name="william w."/>
        </authorList>
    </citation>
    <scope>NUCLEOTIDE SEQUENCE [LARGE SCALE GENOMIC DNA]</scope>
</reference>
<evidence type="ECO:0000313" key="2">
    <source>
        <dbReference type="EMBL" id="CUR30451.1"/>
    </source>
</evidence>
<proteinExistence type="predicted"/>
<accession>A0A1J1LCP9</accession>